<dbReference type="SUPFAM" id="SSF88946">
    <property type="entry name" value="Sigma2 domain of RNA polymerase sigma factors"/>
    <property type="match status" value="1"/>
</dbReference>
<dbReference type="Proteomes" id="UP000239907">
    <property type="component" value="Unassembled WGS sequence"/>
</dbReference>
<dbReference type="GO" id="GO:0003700">
    <property type="term" value="F:DNA-binding transcription factor activity"/>
    <property type="evidence" value="ECO:0007669"/>
    <property type="project" value="InterPro"/>
</dbReference>
<organism evidence="2 3">
    <name type="scientific">Rubritalea profundi</name>
    <dbReference type="NCBI Taxonomy" id="1658618"/>
    <lineage>
        <taxon>Bacteria</taxon>
        <taxon>Pseudomonadati</taxon>
        <taxon>Verrucomicrobiota</taxon>
        <taxon>Verrucomicrobiia</taxon>
        <taxon>Verrucomicrobiales</taxon>
        <taxon>Rubritaleaceae</taxon>
        <taxon>Rubritalea</taxon>
    </lineage>
</organism>
<dbReference type="AlphaFoldDB" id="A0A2S7U0X3"/>
<accession>A0A2S7U0X3</accession>
<dbReference type="OrthoDB" id="189100at2"/>
<dbReference type="GO" id="GO:0006352">
    <property type="term" value="P:DNA-templated transcription initiation"/>
    <property type="evidence" value="ECO:0007669"/>
    <property type="project" value="InterPro"/>
</dbReference>
<gene>
    <name evidence="2" type="ORF">BSZ32_06680</name>
</gene>
<keyword evidence="3" id="KW-1185">Reference proteome</keyword>
<dbReference type="RefSeq" id="WP_105042724.1">
    <property type="nucleotide sequence ID" value="NZ_MQWA01000001.1"/>
</dbReference>
<evidence type="ECO:0000259" key="1">
    <source>
        <dbReference type="Pfam" id="PF04542"/>
    </source>
</evidence>
<proteinExistence type="predicted"/>
<dbReference type="Gene3D" id="1.10.1740.10">
    <property type="match status" value="1"/>
</dbReference>
<feature type="domain" description="RNA polymerase sigma-70 region 2" evidence="1">
    <location>
        <begin position="18"/>
        <end position="73"/>
    </location>
</feature>
<name>A0A2S7U0X3_9BACT</name>
<sequence>MAGHTDKEEKEFVQLLVTHQSVIRAYVISLLPGLAEAEDVIQNTNEVLWTKRESFELGTNFKAWALTTARFQVMALQQTLKKENRAPLDEDVFNLIAE</sequence>
<evidence type="ECO:0000313" key="3">
    <source>
        <dbReference type="Proteomes" id="UP000239907"/>
    </source>
</evidence>
<dbReference type="InterPro" id="IPR007627">
    <property type="entry name" value="RNA_pol_sigma70_r2"/>
</dbReference>
<dbReference type="EMBL" id="MQWA01000001">
    <property type="protein sequence ID" value="PQJ28220.1"/>
    <property type="molecule type" value="Genomic_DNA"/>
</dbReference>
<protein>
    <recommendedName>
        <fullName evidence="1">RNA polymerase sigma-70 region 2 domain-containing protein</fullName>
    </recommendedName>
</protein>
<reference evidence="2 3" key="1">
    <citation type="submission" date="2016-12" db="EMBL/GenBank/DDBJ databases">
        <title>Study of bacterial adaptation to deep sea.</title>
        <authorList>
            <person name="Song J."/>
            <person name="Yoshizawa S."/>
            <person name="Kogure K."/>
        </authorList>
    </citation>
    <scope>NUCLEOTIDE SEQUENCE [LARGE SCALE GENOMIC DNA]</scope>
    <source>
        <strain evidence="2 3">SAORIC-165</strain>
    </source>
</reference>
<comment type="caution">
    <text evidence="2">The sequence shown here is derived from an EMBL/GenBank/DDBJ whole genome shotgun (WGS) entry which is preliminary data.</text>
</comment>
<evidence type="ECO:0000313" key="2">
    <source>
        <dbReference type="EMBL" id="PQJ28220.1"/>
    </source>
</evidence>
<dbReference type="InterPro" id="IPR013325">
    <property type="entry name" value="RNA_pol_sigma_r2"/>
</dbReference>
<dbReference type="Pfam" id="PF04542">
    <property type="entry name" value="Sigma70_r2"/>
    <property type="match status" value="1"/>
</dbReference>